<protein>
    <submittedName>
        <fullName evidence="1">Uncharacterized protein</fullName>
    </submittedName>
</protein>
<evidence type="ECO:0000313" key="2">
    <source>
        <dbReference type="Proteomes" id="UP000288805"/>
    </source>
</evidence>
<gene>
    <name evidence="1" type="ORF">CK203_037186</name>
</gene>
<comment type="caution">
    <text evidence="1">The sequence shown here is derived from an EMBL/GenBank/DDBJ whole genome shotgun (WGS) entry which is preliminary data.</text>
</comment>
<organism evidence="1 2">
    <name type="scientific">Vitis vinifera</name>
    <name type="common">Grape</name>
    <dbReference type="NCBI Taxonomy" id="29760"/>
    <lineage>
        <taxon>Eukaryota</taxon>
        <taxon>Viridiplantae</taxon>
        <taxon>Streptophyta</taxon>
        <taxon>Embryophyta</taxon>
        <taxon>Tracheophyta</taxon>
        <taxon>Spermatophyta</taxon>
        <taxon>Magnoliopsida</taxon>
        <taxon>eudicotyledons</taxon>
        <taxon>Gunneridae</taxon>
        <taxon>Pentapetalae</taxon>
        <taxon>rosids</taxon>
        <taxon>Vitales</taxon>
        <taxon>Vitaceae</taxon>
        <taxon>Viteae</taxon>
        <taxon>Vitis</taxon>
    </lineage>
</organism>
<sequence>MEVQVIHCYLMGLRPNVRNLVELQPCWMLSDAVRLAMKVENQQRWFNNHSIKIAWGPNQLEDNRRQGDLKQKSVAVIDDLPNSRSNTHFQARNQARNQAQGHATMKNHVLGNSSNSLQSAGRRIICYKYGNEGHKSFDC</sequence>
<reference evidence="1 2" key="1">
    <citation type="journal article" date="2018" name="PLoS Genet.">
        <title>Population sequencing reveals clonal diversity and ancestral inbreeding in the grapevine cultivar Chardonnay.</title>
        <authorList>
            <person name="Roach M.J."/>
            <person name="Johnson D.L."/>
            <person name="Bohlmann J."/>
            <person name="van Vuuren H.J."/>
            <person name="Jones S.J."/>
            <person name="Pretorius I.S."/>
            <person name="Schmidt S.A."/>
            <person name="Borneman A.R."/>
        </authorList>
    </citation>
    <scope>NUCLEOTIDE SEQUENCE [LARGE SCALE GENOMIC DNA]</scope>
    <source>
        <strain evidence="2">cv. Chardonnay</strain>
        <tissue evidence="1">Leaf</tissue>
    </source>
</reference>
<evidence type="ECO:0000313" key="1">
    <source>
        <dbReference type="EMBL" id="RVW87346.1"/>
    </source>
</evidence>
<proteinExistence type="predicted"/>
<dbReference type="Proteomes" id="UP000288805">
    <property type="component" value="Unassembled WGS sequence"/>
</dbReference>
<dbReference type="EMBL" id="QGNW01000185">
    <property type="protein sequence ID" value="RVW87346.1"/>
    <property type="molecule type" value="Genomic_DNA"/>
</dbReference>
<accession>A0A438HSC1</accession>
<name>A0A438HSC1_VITVI</name>
<dbReference type="AlphaFoldDB" id="A0A438HSC1"/>